<keyword evidence="3" id="KW-1185">Reference proteome</keyword>
<comment type="caution">
    <text evidence="2">The sequence shown here is derived from an EMBL/GenBank/DDBJ whole genome shotgun (WGS) entry which is preliminary data.</text>
</comment>
<sequence length="145" mass="15201">MSTEIAELVGRAGPYLTAAVAAYGTGALTPVERTAVETTADIGRRMLTAAWRLRDERGRAELGAAVADAAAEPDDEDASAALRQQIKRALREDEELRRELTALLPRQESRGVTVTASGPRSIAAGGNIGVAITGDGHTAHTAPER</sequence>
<feature type="region of interest" description="Disordered" evidence="1">
    <location>
        <begin position="108"/>
        <end position="145"/>
    </location>
</feature>
<protein>
    <submittedName>
        <fullName evidence="2">Uncharacterized protein</fullName>
    </submittedName>
</protein>
<gene>
    <name evidence="2" type="ORF">ABZZ21_01575</name>
</gene>
<dbReference type="RefSeq" id="WP_355390923.1">
    <property type="nucleotide sequence ID" value="NZ_JBEGHN010000045.1"/>
</dbReference>
<evidence type="ECO:0000256" key="1">
    <source>
        <dbReference type="SAM" id="MobiDB-lite"/>
    </source>
</evidence>
<proteinExistence type="predicted"/>
<dbReference type="EMBL" id="JBEXPZ010000002">
    <property type="protein sequence ID" value="MET9843276.1"/>
    <property type="molecule type" value="Genomic_DNA"/>
</dbReference>
<name>A0ABV2UP04_9ACTN</name>
<organism evidence="2 3">
    <name type="scientific">Streptomyces ossamyceticus</name>
    <dbReference type="NCBI Taxonomy" id="249581"/>
    <lineage>
        <taxon>Bacteria</taxon>
        <taxon>Bacillati</taxon>
        <taxon>Actinomycetota</taxon>
        <taxon>Actinomycetes</taxon>
        <taxon>Kitasatosporales</taxon>
        <taxon>Streptomycetaceae</taxon>
        <taxon>Streptomyces</taxon>
    </lineage>
</organism>
<accession>A0ABV2UP04</accession>
<evidence type="ECO:0000313" key="3">
    <source>
        <dbReference type="Proteomes" id="UP001550210"/>
    </source>
</evidence>
<evidence type="ECO:0000313" key="2">
    <source>
        <dbReference type="EMBL" id="MET9843276.1"/>
    </source>
</evidence>
<dbReference type="Proteomes" id="UP001550210">
    <property type="component" value="Unassembled WGS sequence"/>
</dbReference>
<reference evidence="2 3" key="1">
    <citation type="submission" date="2024-06" db="EMBL/GenBank/DDBJ databases">
        <title>The Natural Products Discovery Center: Release of the First 8490 Sequenced Strains for Exploring Actinobacteria Biosynthetic Diversity.</title>
        <authorList>
            <person name="Kalkreuter E."/>
            <person name="Kautsar S.A."/>
            <person name="Yang D."/>
            <person name="Bader C.D."/>
            <person name="Teijaro C.N."/>
            <person name="Fluegel L."/>
            <person name="Davis C.M."/>
            <person name="Simpson J.R."/>
            <person name="Lauterbach L."/>
            <person name="Steele A.D."/>
            <person name="Gui C."/>
            <person name="Meng S."/>
            <person name="Li G."/>
            <person name="Viehrig K."/>
            <person name="Ye F."/>
            <person name="Su P."/>
            <person name="Kiefer A.F."/>
            <person name="Nichols A."/>
            <person name="Cepeda A.J."/>
            <person name="Yan W."/>
            <person name="Fan B."/>
            <person name="Jiang Y."/>
            <person name="Adhikari A."/>
            <person name="Zheng C.-J."/>
            <person name="Schuster L."/>
            <person name="Cowan T.M."/>
            <person name="Smanski M.J."/>
            <person name="Chevrette M.G."/>
            <person name="De Carvalho L.P.S."/>
            <person name="Shen B."/>
        </authorList>
    </citation>
    <scope>NUCLEOTIDE SEQUENCE [LARGE SCALE GENOMIC DNA]</scope>
    <source>
        <strain evidence="2 3">NPDC006434</strain>
    </source>
</reference>